<keyword evidence="3" id="KW-0805">Transcription regulation</keyword>
<dbReference type="GO" id="GO:0000156">
    <property type="term" value="F:phosphorelay response regulator activity"/>
    <property type="evidence" value="ECO:0007669"/>
    <property type="project" value="TreeGrafter"/>
</dbReference>
<feature type="domain" description="Response regulatory" evidence="7">
    <location>
        <begin position="4"/>
        <end position="120"/>
    </location>
</feature>
<evidence type="ECO:0000256" key="3">
    <source>
        <dbReference type="ARBA" id="ARBA00023015"/>
    </source>
</evidence>
<dbReference type="Gene3D" id="3.40.50.2300">
    <property type="match status" value="1"/>
</dbReference>
<dbReference type="Gene3D" id="3.40.50.300">
    <property type="entry name" value="P-loop containing nucleotide triphosphate hydrolases"/>
    <property type="match status" value="1"/>
</dbReference>
<dbReference type="EMBL" id="LGHJ01000028">
    <property type="protein sequence ID" value="KPL70935.1"/>
    <property type="molecule type" value="Genomic_DNA"/>
</dbReference>
<gene>
    <name evidence="8" type="ORF">AC812_16555</name>
</gene>
<evidence type="ECO:0000256" key="2">
    <source>
        <dbReference type="ARBA" id="ARBA00023012"/>
    </source>
</evidence>
<evidence type="ECO:0000256" key="1">
    <source>
        <dbReference type="ARBA" id="ARBA00022553"/>
    </source>
</evidence>
<dbReference type="SUPFAM" id="SSF52540">
    <property type="entry name" value="P-loop containing nucleoside triphosphate hydrolases"/>
    <property type="match status" value="1"/>
</dbReference>
<dbReference type="InterPro" id="IPR017746">
    <property type="entry name" value="Cellulose_synthase_operon_BcsQ"/>
</dbReference>
<keyword evidence="5" id="KW-0804">Transcription</keyword>
<comment type="caution">
    <text evidence="8">The sequence shown here is derived from an EMBL/GenBank/DDBJ whole genome shotgun (WGS) entry which is preliminary data.</text>
</comment>
<dbReference type="SMART" id="SM00448">
    <property type="entry name" value="REC"/>
    <property type="match status" value="1"/>
</dbReference>
<keyword evidence="2" id="KW-0902">Two-component regulatory system</keyword>
<dbReference type="SUPFAM" id="SSF52172">
    <property type="entry name" value="CheY-like"/>
    <property type="match status" value="1"/>
</dbReference>
<dbReference type="GO" id="GO:0005829">
    <property type="term" value="C:cytosol"/>
    <property type="evidence" value="ECO:0007669"/>
    <property type="project" value="TreeGrafter"/>
</dbReference>
<organism evidence="8 9">
    <name type="scientific">Bellilinea caldifistulae</name>
    <dbReference type="NCBI Taxonomy" id="360411"/>
    <lineage>
        <taxon>Bacteria</taxon>
        <taxon>Bacillati</taxon>
        <taxon>Chloroflexota</taxon>
        <taxon>Anaerolineae</taxon>
        <taxon>Anaerolineales</taxon>
        <taxon>Anaerolineaceae</taxon>
        <taxon>Bellilinea</taxon>
    </lineage>
</organism>
<dbReference type="PROSITE" id="PS50110">
    <property type="entry name" value="RESPONSE_REGULATORY"/>
    <property type="match status" value="1"/>
</dbReference>
<keyword evidence="1 6" id="KW-0597">Phosphoprotein</keyword>
<dbReference type="Pfam" id="PF00072">
    <property type="entry name" value="Response_reg"/>
    <property type="match status" value="1"/>
</dbReference>
<dbReference type="InterPro" id="IPR001789">
    <property type="entry name" value="Sig_transdc_resp-reg_receiver"/>
</dbReference>
<accession>A0A0P6WQ74</accession>
<dbReference type="InterPro" id="IPR039420">
    <property type="entry name" value="WalR-like"/>
</dbReference>
<reference evidence="8 9" key="1">
    <citation type="submission" date="2015-07" db="EMBL/GenBank/DDBJ databases">
        <title>Draft genome of Bellilinea caldifistulae DSM 17877.</title>
        <authorList>
            <person name="Hemp J."/>
            <person name="Ward L.M."/>
            <person name="Pace L.A."/>
            <person name="Fischer W.W."/>
        </authorList>
    </citation>
    <scope>NUCLEOTIDE SEQUENCE [LARGE SCALE GENOMIC DNA]</scope>
    <source>
        <strain evidence="8 9">GOMI-1</strain>
    </source>
</reference>
<dbReference type="RefSeq" id="WP_061919066.1">
    <property type="nucleotide sequence ID" value="NZ_DF967971.1"/>
</dbReference>
<dbReference type="GO" id="GO:0006355">
    <property type="term" value="P:regulation of DNA-templated transcription"/>
    <property type="evidence" value="ECO:0007669"/>
    <property type="project" value="TreeGrafter"/>
</dbReference>
<dbReference type="AlphaFoldDB" id="A0A0P6WQ74"/>
<evidence type="ECO:0000313" key="9">
    <source>
        <dbReference type="Proteomes" id="UP000050514"/>
    </source>
</evidence>
<feature type="modified residue" description="4-aspartylphosphate" evidence="6">
    <location>
        <position position="53"/>
    </location>
</feature>
<keyword evidence="9" id="KW-1185">Reference proteome</keyword>
<evidence type="ECO:0000256" key="4">
    <source>
        <dbReference type="ARBA" id="ARBA00023125"/>
    </source>
</evidence>
<evidence type="ECO:0000256" key="5">
    <source>
        <dbReference type="ARBA" id="ARBA00023163"/>
    </source>
</evidence>
<dbReference type="InterPro" id="IPR027417">
    <property type="entry name" value="P-loop_NTPase"/>
</dbReference>
<dbReference type="PANTHER" id="PTHR48111:SF1">
    <property type="entry name" value="TWO-COMPONENT RESPONSE REGULATOR ORR33"/>
    <property type="match status" value="1"/>
</dbReference>
<evidence type="ECO:0000313" key="8">
    <source>
        <dbReference type="EMBL" id="KPL70935.1"/>
    </source>
</evidence>
<sequence>MREKIFIVDDNEVSRKLVGGILKKEGYEVYAAASATEALAAIPNIMPDLVILDVMMPEMDGYQLCRRLRDRSDTARLPIIILTSLNQLEERLKAFEAGADDFIPKPFQPQEFLARVQVALRRSGFYLPTPTKTEASTIAVFSLRGGSGVSSITANTAIGLSQLWKKPVVLVDLALENGISALMLDLPLRHSWAELSKIHAEEIDSEVVYQVLLKHPSGANVLAAPRRPYEAELLNADQVKQVLTLLSQQNEYLVIDLPHNFAETTLAALDQADLILLVLSPELASVQCASIALDVFSKIGYPPEKVKLVLNWTFKGKGLPREEIEKVLQKRIEIVLPFAGDELINALTLGKPPVYEAPESALGGLFEDFAFYWSKPEHKKNPPKPYSEALIRVQKRMKARKK</sequence>
<dbReference type="InterPro" id="IPR011006">
    <property type="entry name" value="CheY-like_superfamily"/>
</dbReference>
<protein>
    <recommendedName>
        <fullName evidence="7">Response regulatory domain-containing protein</fullName>
    </recommendedName>
</protein>
<name>A0A0P6WQ74_9CHLR</name>
<dbReference type="Proteomes" id="UP000050514">
    <property type="component" value="Unassembled WGS sequence"/>
</dbReference>
<keyword evidence="4" id="KW-0238">DNA-binding</keyword>
<proteinExistence type="predicted"/>
<dbReference type="Pfam" id="PF06564">
    <property type="entry name" value="CBP_BcsQ"/>
    <property type="match status" value="1"/>
</dbReference>
<dbReference type="GO" id="GO:0000976">
    <property type="term" value="F:transcription cis-regulatory region binding"/>
    <property type="evidence" value="ECO:0007669"/>
    <property type="project" value="TreeGrafter"/>
</dbReference>
<dbReference type="OrthoDB" id="141686at2"/>
<dbReference type="STRING" id="360411.AC812_16555"/>
<dbReference type="PANTHER" id="PTHR48111">
    <property type="entry name" value="REGULATOR OF RPOS"/>
    <property type="match status" value="1"/>
</dbReference>
<dbReference type="GO" id="GO:0032993">
    <property type="term" value="C:protein-DNA complex"/>
    <property type="evidence" value="ECO:0007669"/>
    <property type="project" value="TreeGrafter"/>
</dbReference>
<evidence type="ECO:0000256" key="6">
    <source>
        <dbReference type="PROSITE-ProRule" id="PRU00169"/>
    </source>
</evidence>
<evidence type="ECO:0000259" key="7">
    <source>
        <dbReference type="PROSITE" id="PS50110"/>
    </source>
</evidence>